<sequence length="576" mass="62296">MSPWDILALEPTGDQLAIRRAYARRLKVTNPEDDPDGFQALRQAYEEALLHARRQGPDSEVTAEKAAEPEAVGNNTEPEVAEKAAEPEPEPPAEPPPQTDLDAAIARHVALCNHLGGLLSAPAPADPAALKDALAAVLASPALAHIDVQNRTEDWLARLLLSTAPRSDALVSPAITHFRWDEAKAGLQTPLMAAVRKRGRDLAFLDKLRDRTHAYATAYRLLQAPPARFSPRLRLTVPDLTKDVRGLITLIRHDYPSLQANFDADVLTAWDRYLAEEPVGAPLAWLLVTAPLFLLVYAGLQVGLPTATLAEWPTGFLLVGPLLAAAGLAYRLGVQMPARWLRQRWARDAGLAARLGWAPFSMALIPLSLALPPSIGIPATAAAATLALWWAGLFQRTYANDTNSQAVRILLANSIPLVFWLFWIGPLLPPAPMPAFTVAVTGALLATSIGGGLLSRWWYAEIGPAHRRRALRGLQVAAFAALGLLSIADSAAELLPWAVAAVTLVQILERVPSLALPAKLAKMRYYVLWGLGVVLRVAHTGTMTVDTRDVLQIGGLMLLASVLTMTIHQLRQTRTA</sequence>
<keyword evidence="2" id="KW-0472">Membrane</keyword>
<evidence type="ECO:0000313" key="3">
    <source>
        <dbReference type="EMBL" id="TWB44287.1"/>
    </source>
</evidence>
<reference evidence="3 4" key="1">
    <citation type="submission" date="2019-06" db="EMBL/GenBank/DDBJ databases">
        <title>Genomic Encyclopedia of Type Strains, Phase IV (KMG-V): Genome sequencing to study the core and pangenomes of soil and plant-associated prokaryotes.</title>
        <authorList>
            <person name="Whitman W."/>
        </authorList>
    </citation>
    <scope>NUCLEOTIDE SEQUENCE [LARGE SCALE GENOMIC DNA]</scope>
    <source>
        <strain evidence="3 4">BR 11622</strain>
    </source>
</reference>
<name>A0A560HD21_9PROT</name>
<dbReference type="AlphaFoldDB" id="A0A560HD21"/>
<gene>
    <name evidence="3" type="ORF">FBZ90_103193</name>
</gene>
<feature type="region of interest" description="Disordered" evidence="1">
    <location>
        <begin position="50"/>
        <end position="100"/>
    </location>
</feature>
<protein>
    <recommendedName>
        <fullName evidence="5">J domain-containing protein</fullName>
    </recommendedName>
</protein>
<feature type="transmembrane region" description="Helical" evidence="2">
    <location>
        <begin position="406"/>
        <end position="424"/>
    </location>
</feature>
<feature type="transmembrane region" description="Helical" evidence="2">
    <location>
        <begin position="436"/>
        <end position="458"/>
    </location>
</feature>
<accession>A0A560HD21</accession>
<comment type="caution">
    <text evidence="3">The sequence shown here is derived from an EMBL/GenBank/DDBJ whole genome shotgun (WGS) entry which is preliminary data.</text>
</comment>
<keyword evidence="4" id="KW-1185">Reference proteome</keyword>
<dbReference type="RefSeq" id="WP_145730110.1">
    <property type="nucleotide sequence ID" value="NZ_VITR01000003.1"/>
</dbReference>
<feature type="transmembrane region" description="Helical" evidence="2">
    <location>
        <begin position="312"/>
        <end position="330"/>
    </location>
</feature>
<dbReference type="OrthoDB" id="8094857at2"/>
<feature type="transmembrane region" description="Helical" evidence="2">
    <location>
        <begin position="551"/>
        <end position="570"/>
    </location>
</feature>
<dbReference type="Proteomes" id="UP000315751">
    <property type="component" value="Unassembled WGS sequence"/>
</dbReference>
<organism evidence="3 4">
    <name type="scientific">Nitrospirillum amazonense</name>
    <dbReference type="NCBI Taxonomy" id="28077"/>
    <lineage>
        <taxon>Bacteria</taxon>
        <taxon>Pseudomonadati</taxon>
        <taxon>Pseudomonadota</taxon>
        <taxon>Alphaproteobacteria</taxon>
        <taxon>Rhodospirillales</taxon>
        <taxon>Azospirillaceae</taxon>
        <taxon>Nitrospirillum</taxon>
    </lineage>
</organism>
<evidence type="ECO:0000313" key="4">
    <source>
        <dbReference type="Proteomes" id="UP000315751"/>
    </source>
</evidence>
<evidence type="ECO:0000256" key="1">
    <source>
        <dbReference type="SAM" id="MobiDB-lite"/>
    </source>
</evidence>
<feature type="transmembrane region" description="Helical" evidence="2">
    <location>
        <begin position="523"/>
        <end position="539"/>
    </location>
</feature>
<feature type="transmembrane region" description="Helical" evidence="2">
    <location>
        <begin position="375"/>
        <end position="394"/>
    </location>
</feature>
<keyword evidence="2" id="KW-0812">Transmembrane</keyword>
<evidence type="ECO:0000256" key="2">
    <source>
        <dbReference type="SAM" id="Phobius"/>
    </source>
</evidence>
<keyword evidence="2" id="KW-1133">Transmembrane helix</keyword>
<evidence type="ECO:0008006" key="5">
    <source>
        <dbReference type="Google" id="ProtNLM"/>
    </source>
</evidence>
<feature type="transmembrane region" description="Helical" evidence="2">
    <location>
        <begin position="351"/>
        <end position="369"/>
    </location>
</feature>
<dbReference type="EMBL" id="VITR01000003">
    <property type="protein sequence ID" value="TWB44287.1"/>
    <property type="molecule type" value="Genomic_DNA"/>
</dbReference>
<proteinExistence type="predicted"/>
<feature type="transmembrane region" description="Helical" evidence="2">
    <location>
        <begin position="279"/>
        <end position="300"/>
    </location>
</feature>